<accession>A0A1E3WC11</accession>
<dbReference type="EMBL" id="LPWD01000177">
    <property type="protein sequence ID" value="ODS03062.1"/>
    <property type="molecule type" value="Genomic_DNA"/>
</dbReference>
<dbReference type="AlphaFoldDB" id="A0A1E3WC11"/>
<comment type="caution">
    <text evidence="2">The sequence shown here is derived from an EMBL/GenBank/DDBJ whole genome shotgun (WGS) entry which is preliminary data.</text>
</comment>
<keyword evidence="3" id="KW-1185">Reference proteome</keyword>
<evidence type="ECO:0000256" key="1">
    <source>
        <dbReference type="SAM" id="MobiDB-lite"/>
    </source>
</evidence>
<evidence type="ECO:0000313" key="2">
    <source>
        <dbReference type="EMBL" id="ODS03062.1"/>
    </source>
</evidence>
<evidence type="ECO:0000313" key="3">
    <source>
        <dbReference type="Proteomes" id="UP000095042"/>
    </source>
</evidence>
<proteinExistence type="predicted"/>
<name>A0A1E3WC11_9HYPH</name>
<feature type="region of interest" description="Disordered" evidence="1">
    <location>
        <begin position="39"/>
        <end position="61"/>
    </location>
</feature>
<protein>
    <submittedName>
        <fullName evidence="2">Uncharacterized protein</fullName>
    </submittedName>
</protein>
<sequence length="61" mass="6771">MAGCADSMPDGTRLKRFTEVIRGYDNTLTKSEKEAAISDLQKEKERQQQQVGEDEGAPKAN</sequence>
<dbReference type="Proteomes" id="UP000095042">
    <property type="component" value="Unassembled WGS sequence"/>
</dbReference>
<gene>
    <name evidence="2" type="ORF">AUC71_11765</name>
</gene>
<reference evidence="2 3" key="1">
    <citation type="journal article" date="2016" name="Environ. Microbiol.">
        <title>New Methyloceanibacter diversity from North Sea sediments includes methanotroph containing solely the soluble methane monooxygenase.</title>
        <authorList>
            <person name="Vekeman B."/>
            <person name="Kerckhof F.M."/>
            <person name="Cremers G."/>
            <person name="de Vos P."/>
            <person name="Vandamme P."/>
            <person name="Boon N."/>
            <person name="Op den Camp H.J."/>
            <person name="Heylen K."/>
        </authorList>
    </citation>
    <scope>NUCLEOTIDE SEQUENCE [LARGE SCALE GENOMIC DNA]</scope>
    <source>
        <strain evidence="2 3">R-67177</strain>
    </source>
</reference>
<organism evidence="2 3">
    <name type="scientific">Methyloceanibacter marginalis</name>
    <dbReference type="NCBI Taxonomy" id="1774971"/>
    <lineage>
        <taxon>Bacteria</taxon>
        <taxon>Pseudomonadati</taxon>
        <taxon>Pseudomonadota</taxon>
        <taxon>Alphaproteobacteria</taxon>
        <taxon>Hyphomicrobiales</taxon>
        <taxon>Hyphomicrobiaceae</taxon>
        <taxon>Methyloceanibacter</taxon>
    </lineage>
</organism>